<dbReference type="SMART" id="SM00918">
    <property type="entry name" value="Lig_chan-Glu_bd"/>
    <property type="match status" value="1"/>
</dbReference>
<accession>E9H9I6</accession>
<dbReference type="InterPro" id="IPR019594">
    <property type="entry name" value="Glu/Gly-bd"/>
</dbReference>
<dbReference type="KEGG" id="dpx:DAPPUDRAFT_327034"/>
<dbReference type="PANTHER" id="PTHR42643">
    <property type="entry name" value="IONOTROPIC RECEPTOR 20A-RELATED"/>
    <property type="match status" value="1"/>
</dbReference>
<feature type="transmembrane region" description="Helical" evidence="13">
    <location>
        <begin position="462"/>
        <end position="485"/>
    </location>
</feature>
<evidence type="ECO:0000313" key="16">
    <source>
        <dbReference type="EMBL" id="EFX71622.1"/>
    </source>
</evidence>
<evidence type="ECO:0000256" key="10">
    <source>
        <dbReference type="ARBA" id="ARBA00023180"/>
    </source>
</evidence>
<evidence type="ECO:0000313" key="17">
    <source>
        <dbReference type="Proteomes" id="UP000000305"/>
    </source>
</evidence>
<keyword evidence="7" id="KW-0406">Ion transport</keyword>
<evidence type="ECO:0000256" key="7">
    <source>
        <dbReference type="ARBA" id="ARBA00023065"/>
    </source>
</evidence>
<keyword evidence="11" id="KW-1071">Ligand-gated ion channel</keyword>
<keyword evidence="10" id="KW-0325">Glycoprotein</keyword>
<keyword evidence="6 13" id="KW-1133">Transmembrane helix</keyword>
<sequence length="494" mass="56451">MNRYSCGSLAVNKWLELRICLPTLDSYTQRLLRENKVPFSLNRELQACAHLDDLQWSQSNQTVTKSSRNVDWHRQLNGKRIRLTSYEDPPFVILERDSNGTIASYQGFIYEMIHALQQLYNFTYEVTIPSVGTYGQETWNGTWDGMMGLIVNQRVEIGVGPFSITHSRAKAVDFTVGFYEDAAAILIPPPAEENRLLACTKPFRLEVWIILMIIVVILPPILWQHFKYFRVIIRHRGIIENQILAKQYSFVFGVLIGQSGQKLSTTGITVRFIGAVWCLSAVVFASAYIGVLMSFLRFPKLSPVIDQLEELPENHFKWIVQRGTALESLFVKATTGVYKTIGEGLLESPESFVDARVEGIHRVAAGGHVYIEEKTLLESDIYEDYVRSGVCRLSIAKKEFFKVNFAFPLPIASPLKPLLDQKILQMVEAGLVNHWKNLYWPKWDSKCINEIKQKSRPQSLRLAHLQGAFLILALGCSLAFLVFLIEHFYFLCHH</sequence>
<reference evidence="16 17" key="1">
    <citation type="journal article" date="2011" name="Science">
        <title>The ecoresponsive genome of Daphnia pulex.</title>
        <authorList>
            <person name="Colbourne J.K."/>
            <person name="Pfrender M.E."/>
            <person name="Gilbert D."/>
            <person name="Thomas W.K."/>
            <person name="Tucker A."/>
            <person name="Oakley T.H."/>
            <person name="Tokishita S."/>
            <person name="Aerts A."/>
            <person name="Arnold G.J."/>
            <person name="Basu M.K."/>
            <person name="Bauer D.J."/>
            <person name="Caceres C.E."/>
            <person name="Carmel L."/>
            <person name="Casola C."/>
            <person name="Choi J.H."/>
            <person name="Detter J.C."/>
            <person name="Dong Q."/>
            <person name="Dusheyko S."/>
            <person name="Eads B.D."/>
            <person name="Frohlich T."/>
            <person name="Geiler-Samerotte K.A."/>
            <person name="Gerlach D."/>
            <person name="Hatcher P."/>
            <person name="Jogdeo S."/>
            <person name="Krijgsveld J."/>
            <person name="Kriventseva E.V."/>
            <person name="Kultz D."/>
            <person name="Laforsch C."/>
            <person name="Lindquist E."/>
            <person name="Lopez J."/>
            <person name="Manak J.R."/>
            <person name="Muller J."/>
            <person name="Pangilinan J."/>
            <person name="Patwardhan R.P."/>
            <person name="Pitluck S."/>
            <person name="Pritham E.J."/>
            <person name="Rechtsteiner A."/>
            <person name="Rho M."/>
            <person name="Rogozin I.B."/>
            <person name="Sakarya O."/>
            <person name="Salamov A."/>
            <person name="Schaack S."/>
            <person name="Shapiro H."/>
            <person name="Shiga Y."/>
            <person name="Skalitzky C."/>
            <person name="Smith Z."/>
            <person name="Souvorov A."/>
            <person name="Sung W."/>
            <person name="Tang Z."/>
            <person name="Tsuchiya D."/>
            <person name="Tu H."/>
            <person name="Vos H."/>
            <person name="Wang M."/>
            <person name="Wolf Y.I."/>
            <person name="Yamagata H."/>
            <person name="Yamada T."/>
            <person name="Ye Y."/>
            <person name="Shaw J.R."/>
            <person name="Andrews J."/>
            <person name="Crease T.J."/>
            <person name="Tang H."/>
            <person name="Lucas S.M."/>
            <person name="Robertson H.M."/>
            <person name="Bork P."/>
            <person name="Koonin E.V."/>
            <person name="Zdobnov E.M."/>
            <person name="Grigoriev I.V."/>
            <person name="Lynch M."/>
            <person name="Boore J.L."/>
        </authorList>
    </citation>
    <scope>NUCLEOTIDE SEQUENCE [LARGE SCALE GENOMIC DNA]</scope>
</reference>
<evidence type="ECO:0000256" key="2">
    <source>
        <dbReference type="ARBA" id="ARBA00008685"/>
    </source>
</evidence>
<dbReference type="Pfam" id="PF10613">
    <property type="entry name" value="Lig_chan-Glu_bd"/>
    <property type="match status" value="1"/>
</dbReference>
<dbReference type="HOGENOM" id="CLU_007257_4_0_1"/>
<dbReference type="EMBL" id="GL732608">
    <property type="protein sequence ID" value="EFX71622.1"/>
    <property type="molecule type" value="Genomic_DNA"/>
</dbReference>
<dbReference type="AlphaFoldDB" id="E9H9I6"/>
<evidence type="ECO:0000256" key="5">
    <source>
        <dbReference type="ARBA" id="ARBA00022692"/>
    </source>
</evidence>
<keyword evidence="17" id="KW-1185">Reference proteome</keyword>
<dbReference type="FunFam" id="3.40.190.10:FF:000600">
    <property type="entry name" value="Uncharacterized protein"/>
    <property type="match status" value="1"/>
</dbReference>
<keyword evidence="12" id="KW-0407">Ion channel</keyword>
<feature type="transmembrane region" description="Helical" evidence="13">
    <location>
        <begin position="272"/>
        <end position="296"/>
    </location>
</feature>
<evidence type="ECO:0000256" key="12">
    <source>
        <dbReference type="ARBA" id="ARBA00023303"/>
    </source>
</evidence>
<dbReference type="GO" id="GO:0050906">
    <property type="term" value="P:detection of stimulus involved in sensory perception"/>
    <property type="evidence" value="ECO:0007669"/>
    <property type="project" value="UniProtKB-ARBA"/>
</dbReference>
<dbReference type="FunFam" id="3.40.190.10:FF:000364">
    <property type="entry name" value="Si:dkey-183j2.10"/>
    <property type="match status" value="1"/>
</dbReference>
<dbReference type="GO" id="GO:0015276">
    <property type="term" value="F:ligand-gated monoatomic ion channel activity"/>
    <property type="evidence" value="ECO:0007669"/>
    <property type="project" value="InterPro"/>
</dbReference>
<dbReference type="PANTHER" id="PTHR42643:SF24">
    <property type="entry name" value="IONOTROPIC RECEPTOR 60A"/>
    <property type="match status" value="1"/>
</dbReference>
<keyword evidence="3" id="KW-0813">Transport</keyword>
<evidence type="ECO:0000256" key="13">
    <source>
        <dbReference type="SAM" id="Phobius"/>
    </source>
</evidence>
<comment type="subcellular location">
    <subcellularLocation>
        <location evidence="1">Cell membrane</location>
        <topology evidence="1">Multi-pass membrane protein</topology>
    </subcellularLocation>
</comment>
<evidence type="ECO:0000256" key="3">
    <source>
        <dbReference type="ARBA" id="ARBA00022448"/>
    </source>
</evidence>
<keyword evidence="8 13" id="KW-0472">Membrane</keyword>
<evidence type="ECO:0000256" key="1">
    <source>
        <dbReference type="ARBA" id="ARBA00004651"/>
    </source>
</evidence>
<dbReference type="InParanoid" id="E9H9I6"/>
<protein>
    <recommendedName>
        <fullName evidence="18">Ionotropic glutamate receptor L-glutamate and glycine-binding domain-containing protein</fullName>
    </recommendedName>
</protein>
<name>E9H9I6_DAPPU</name>
<evidence type="ECO:0000256" key="9">
    <source>
        <dbReference type="ARBA" id="ARBA00023170"/>
    </source>
</evidence>
<evidence type="ECO:0008006" key="18">
    <source>
        <dbReference type="Google" id="ProtNLM"/>
    </source>
</evidence>
<feature type="transmembrane region" description="Helical" evidence="13">
    <location>
        <begin position="205"/>
        <end position="223"/>
    </location>
</feature>
<dbReference type="eggNOG" id="KOG1052">
    <property type="taxonomic scope" value="Eukaryota"/>
</dbReference>
<dbReference type="SUPFAM" id="SSF53850">
    <property type="entry name" value="Periplasmic binding protein-like II"/>
    <property type="match status" value="1"/>
</dbReference>
<evidence type="ECO:0000259" key="15">
    <source>
        <dbReference type="SMART" id="SM00918"/>
    </source>
</evidence>
<dbReference type="GO" id="GO:0005886">
    <property type="term" value="C:plasma membrane"/>
    <property type="evidence" value="ECO:0007669"/>
    <property type="project" value="UniProtKB-SubCell"/>
</dbReference>
<evidence type="ECO:0000256" key="4">
    <source>
        <dbReference type="ARBA" id="ARBA00022475"/>
    </source>
</evidence>
<keyword evidence="5 13" id="KW-0812">Transmembrane</keyword>
<evidence type="ECO:0000256" key="8">
    <source>
        <dbReference type="ARBA" id="ARBA00023136"/>
    </source>
</evidence>
<feature type="domain" description="Ionotropic glutamate receptor L-glutamate and glycine-binding" evidence="15">
    <location>
        <begin position="90"/>
        <end position="152"/>
    </location>
</feature>
<evidence type="ECO:0000259" key="14">
    <source>
        <dbReference type="SMART" id="SM00079"/>
    </source>
</evidence>
<dbReference type="PhylomeDB" id="E9H9I6"/>
<dbReference type="SMART" id="SM00079">
    <property type="entry name" value="PBPe"/>
    <property type="match status" value="1"/>
</dbReference>
<proteinExistence type="inferred from homology"/>
<dbReference type="Gene3D" id="3.40.190.10">
    <property type="entry name" value="Periplasmic binding protein-like II"/>
    <property type="match status" value="1"/>
</dbReference>
<dbReference type="Gene3D" id="1.10.287.70">
    <property type="match status" value="1"/>
</dbReference>
<feature type="domain" description="Ionotropic glutamate receptor C-terminal" evidence="14">
    <location>
        <begin position="80"/>
        <end position="442"/>
    </location>
</feature>
<evidence type="ECO:0000256" key="6">
    <source>
        <dbReference type="ARBA" id="ARBA00022989"/>
    </source>
</evidence>
<dbReference type="FunFam" id="3.40.190.10:FF:000257">
    <property type="entry name" value="Uncharacterized protein"/>
    <property type="match status" value="1"/>
</dbReference>
<dbReference type="InterPro" id="IPR001320">
    <property type="entry name" value="Iontro_rcpt_C"/>
</dbReference>
<evidence type="ECO:0000256" key="11">
    <source>
        <dbReference type="ARBA" id="ARBA00023286"/>
    </source>
</evidence>
<comment type="similarity">
    <text evidence="2">Belongs to the glutamate-gated ion channel (TC 1.A.10.1) family.</text>
</comment>
<dbReference type="OrthoDB" id="6355526at2759"/>
<gene>
    <name evidence="16" type="ORF">DAPPUDRAFT_327034</name>
</gene>
<dbReference type="OMA" id="GGAIMEY"/>
<dbReference type="InterPro" id="IPR052192">
    <property type="entry name" value="Insect_Ionotropic_Sensory_Rcpt"/>
</dbReference>
<dbReference type="Proteomes" id="UP000000305">
    <property type="component" value="Unassembled WGS sequence"/>
</dbReference>
<organism evidence="16 17">
    <name type="scientific">Daphnia pulex</name>
    <name type="common">Water flea</name>
    <dbReference type="NCBI Taxonomy" id="6669"/>
    <lineage>
        <taxon>Eukaryota</taxon>
        <taxon>Metazoa</taxon>
        <taxon>Ecdysozoa</taxon>
        <taxon>Arthropoda</taxon>
        <taxon>Crustacea</taxon>
        <taxon>Branchiopoda</taxon>
        <taxon>Diplostraca</taxon>
        <taxon>Cladocera</taxon>
        <taxon>Anomopoda</taxon>
        <taxon>Daphniidae</taxon>
        <taxon>Daphnia</taxon>
    </lineage>
</organism>
<keyword evidence="4" id="KW-1003">Cell membrane</keyword>
<keyword evidence="9" id="KW-0675">Receptor</keyword>
<dbReference type="Pfam" id="PF00060">
    <property type="entry name" value="Lig_chan"/>
    <property type="match status" value="1"/>
</dbReference>